<comment type="caution">
    <text evidence="1">The sequence shown here is derived from an EMBL/GenBank/DDBJ whole genome shotgun (WGS) entry which is preliminary data.</text>
</comment>
<evidence type="ECO:0000313" key="1">
    <source>
        <dbReference type="EMBL" id="NNJ24570.1"/>
    </source>
</evidence>
<protein>
    <submittedName>
        <fullName evidence="1">Uncharacterized protein</fullName>
    </submittedName>
</protein>
<gene>
    <name evidence="1" type="ORF">LzC2_06280</name>
</gene>
<sequence>MGAATIRPAAAFDWDQDVAPDGTPLAARLADAPQWAPGLAEEVDGEDLVPLVRRLAALCDRRGVPAFAPSAKENRITEPLRQLVDAAPLGPVAKLLAALPPDRTRRLRFPPWKASEAPGFLSDPAAVGLLRTSWKRTADAIALAWPDGRMSVELRAKGRRMFSGDWGVSVSIAGEALDLSAGWSCLCHHADDEGEFLELQWSGESSAGPATVERQAFLPRGGGFAALSDAVRLSGAHRDETVPIEHTMTLPIAAGISGGVAPETREARLFGGKKNWQRARVFPLALPQHPGGTDVGSITVDDDILTVRHASRGGLVSPIAFDWDRWREEDAAEWRPLTVTENRRRLTAAHAGAHRLRIGGGHHLLIYRRTDASPAPRAVLGHHLDRETLIATFSRKGEVAPLLKV</sequence>
<accession>A0ABX1V980</accession>
<dbReference type="Proteomes" id="UP000609651">
    <property type="component" value="Unassembled WGS sequence"/>
</dbReference>
<name>A0ABX1V980_9PLAN</name>
<keyword evidence="2" id="KW-1185">Reference proteome</keyword>
<organism evidence="1 2">
    <name type="scientific">Alienimonas chondri</name>
    <dbReference type="NCBI Taxonomy" id="2681879"/>
    <lineage>
        <taxon>Bacteria</taxon>
        <taxon>Pseudomonadati</taxon>
        <taxon>Planctomycetota</taxon>
        <taxon>Planctomycetia</taxon>
        <taxon>Planctomycetales</taxon>
        <taxon>Planctomycetaceae</taxon>
        <taxon>Alienimonas</taxon>
    </lineage>
</organism>
<proteinExistence type="predicted"/>
<dbReference type="RefSeq" id="WP_171183659.1">
    <property type="nucleotide sequence ID" value="NZ_WTPX01000011.1"/>
</dbReference>
<dbReference type="EMBL" id="WTPX01000011">
    <property type="protein sequence ID" value="NNJ24570.1"/>
    <property type="molecule type" value="Genomic_DNA"/>
</dbReference>
<reference evidence="1 2" key="1">
    <citation type="journal article" date="2020" name="Syst. Appl. Microbiol.">
        <title>Alienimonas chondri sp. nov., a novel planctomycete isolated from the biofilm of the red alga Chondrus crispus.</title>
        <authorList>
            <person name="Vitorino I."/>
            <person name="Albuquerque L."/>
            <person name="Wiegand S."/>
            <person name="Kallscheuer N."/>
            <person name="da Costa M.S."/>
            <person name="Lobo-da-Cunha A."/>
            <person name="Jogler C."/>
            <person name="Lage O.M."/>
        </authorList>
    </citation>
    <scope>NUCLEOTIDE SEQUENCE [LARGE SCALE GENOMIC DNA]</scope>
    <source>
        <strain evidence="1 2">LzC2</strain>
    </source>
</reference>
<evidence type="ECO:0000313" key="2">
    <source>
        <dbReference type="Proteomes" id="UP000609651"/>
    </source>
</evidence>